<dbReference type="EMBL" id="JBJHZY010000006">
    <property type="protein sequence ID" value="MFL0270148.1"/>
    <property type="molecule type" value="Genomic_DNA"/>
</dbReference>
<dbReference type="PROSITE" id="PS51257">
    <property type="entry name" value="PROKAR_LIPOPROTEIN"/>
    <property type="match status" value="1"/>
</dbReference>
<dbReference type="RefSeq" id="WP_406766780.1">
    <property type="nucleotide sequence ID" value="NZ_JBJHZY010000006.1"/>
</dbReference>
<feature type="compositionally biased region" description="Low complexity" evidence="1">
    <location>
        <begin position="25"/>
        <end position="37"/>
    </location>
</feature>
<evidence type="ECO:0008006" key="5">
    <source>
        <dbReference type="Google" id="ProtNLM"/>
    </source>
</evidence>
<proteinExistence type="predicted"/>
<name>A0ABW8TYD5_9CLOT</name>
<accession>A0ABW8TYD5</accession>
<comment type="caution">
    <text evidence="3">The sequence shown here is derived from an EMBL/GenBank/DDBJ whole genome shotgun (WGS) entry which is preliminary data.</text>
</comment>
<keyword evidence="2" id="KW-0732">Signal</keyword>
<feature type="chain" id="PRO_5046874839" description="Lipoprotein" evidence="2">
    <location>
        <begin position="21"/>
        <end position="220"/>
    </location>
</feature>
<feature type="region of interest" description="Disordered" evidence="1">
    <location>
        <begin position="22"/>
        <end position="69"/>
    </location>
</feature>
<organism evidence="3 4">
    <name type="scientific">Candidatus Clostridium radicumherbarum</name>
    <dbReference type="NCBI Taxonomy" id="3381662"/>
    <lineage>
        <taxon>Bacteria</taxon>
        <taxon>Bacillati</taxon>
        <taxon>Bacillota</taxon>
        <taxon>Clostridia</taxon>
        <taxon>Eubacteriales</taxon>
        <taxon>Clostridiaceae</taxon>
        <taxon>Clostridium</taxon>
    </lineage>
</organism>
<feature type="compositionally biased region" description="Polar residues" evidence="1">
    <location>
        <begin position="47"/>
        <end position="57"/>
    </location>
</feature>
<evidence type="ECO:0000313" key="4">
    <source>
        <dbReference type="Proteomes" id="UP001623661"/>
    </source>
</evidence>
<gene>
    <name evidence="3" type="ORF">ACJDUH_18875</name>
</gene>
<reference evidence="3 4" key="1">
    <citation type="submission" date="2024-11" db="EMBL/GenBank/DDBJ databases">
        <authorList>
            <person name="Heng Y.C."/>
            <person name="Lim A.C.H."/>
            <person name="Lee J.K.Y."/>
            <person name="Kittelmann S."/>
        </authorList>
    </citation>
    <scope>NUCLEOTIDE SEQUENCE [LARGE SCALE GENOMIC DNA]</scope>
    <source>
        <strain evidence="3 4">WILCCON 0202</strain>
    </source>
</reference>
<keyword evidence="4" id="KW-1185">Reference proteome</keyword>
<protein>
    <recommendedName>
        <fullName evidence="5">Lipoprotein</fullName>
    </recommendedName>
</protein>
<evidence type="ECO:0000313" key="3">
    <source>
        <dbReference type="EMBL" id="MFL0270148.1"/>
    </source>
</evidence>
<evidence type="ECO:0000256" key="1">
    <source>
        <dbReference type="SAM" id="MobiDB-lite"/>
    </source>
</evidence>
<evidence type="ECO:0000256" key="2">
    <source>
        <dbReference type="SAM" id="SignalP"/>
    </source>
</evidence>
<sequence>MKKRLLAYIAIMLMISSACGSVEKTSPPRTSNTSNNSIENVAVSPGVDTSQANTSSEPKPETDKSIIPNNTSEPFVGRINLDSETEKSFYGTWKVEKLLGFANSYNDASEYPTGQKIIGDEIIIKKDFYSTKGLKNYNVFQFELKNPLYNIIAICYSRDSFYSLFKINLPSLNINDKVKYIVISDSSTKLGIPGSFFIVNNDRLILLLEATCFELKKISD</sequence>
<dbReference type="Proteomes" id="UP001623661">
    <property type="component" value="Unassembled WGS sequence"/>
</dbReference>
<feature type="signal peptide" evidence="2">
    <location>
        <begin position="1"/>
        <end position="20"/>
    </location>
</feature>